<feature type="chain" id="PRO_5024425392" evidence="2">
    <location>
        <begin position="19"/>
        <end position="590"/>
    </location>
</feature>
<evidence type="ECO:0000313" key="4">
    <source>
        <dbReference type="EMBL" id="TMM30539.1"/>
    </source>
</evidence>
<evidence type="ECO:0000259" key="3">
    <source>
        <dbReference type="Pfam" id="PF18962"/>
    </source>
</evidence>
<dbReference type="InterPro" id="IPR026444">
    <property type="entry name" value="Secre_tail"/>
</dbReference>
<dbReference type="OrthoDB" id="1086662at2"/>
<dbReference type="AlphaFoldDB" id="A0A5S3NAB6"/>
<evidence type="ECO:0000313" key="5">
    <source>
        <dbReference type="Proteomes" id="UP000307140"/>
    </source>
</evidence>
<keyword evidence="5" id="KW-1185">Reference proteome</keyword>
<feature type="signal peptide" evidence="2">
    <location>
        <begin position="1"/>
        <end position="18"/>
    </location>
</feature>
<dbReference type="Pfam" id="PF18962">
    <property type="entry name" value="Por_Secre_tail"/>
    <property type="match status" value="1"/>
</dbReference>
<gene>
    <name evidence="4" type="ORF">FDT66_07180</name>
</gene>
<proteinExistence type="predicted"/>
<dbReference type="EMBL" id="VANR01000003">
    <property type="protein sequence ID" value="TMM30539.1"/>
    <property type="molecule type" value="Genomic_DNA"/>
</dbReference>
<dbReference type="NCBIfam" id="TIGR04183">
    <property type="entry name" value="Por_Secre_tail"/>
    <property type="match status" value="1"/>
</dbReference>
<accession>A0A5S3NAB6</accession>
<reference evidence="4 5" key="1">
    <citation type="submission" date="2019-05" db="EMBL/GenBank/DDBJ databases">
        <title>Polaribacter aestuariivivens sp. nov., isolated from a tidal flat.</title>
        <authorList>
            <person name="Yoon J.-H."/>
        </authorList>
    </citation>
    <scope>NUCLEOTIDE SEQUENCE [LARGE SCALE GENOMIC DNA]</scope>
    <source>
        <strain evidence="4 5">DBTF-3</strain>
    </source>
</reference>
<dbReference type="Proteomes" id="UP000307140">
    <property type="component" value="Unassembled WGS sequence"/>
</dbReference>
<evidence type="ECO:0000256" key="1">
    <source>
        <dbReference type="ARBA" id="ARBA00022729"/>
    </source>
</evidence>
<dbReference type="Gene3D" id="2.60.40.2340">
    <property type="match status" value="1"/>
</dbReference>
<name>A0A5S3NAB6_9FLAO</name>
<organism evidence="4 5">
    <name type="scientific">Polaribacter aestuariivivens</name>
    <dbReference type="NCBI Taxonomy" id="2304626"/>
    <lineage>
        <taxon>Bacteria</taxon>
        <taxon>Pseudomonadati</taxon>
        <taxon>Bacteroidota</taxon>
        <taxon>Flavobacteriia</taxon>
        <taxon>Flavobacteriales</taxon>
        <taxon>Flavobacteriaceae</taxon>
    </lineage>
</organism>
<dbReference type="RefSeq" id="WP_138535489.1">
    <property type="nucleotide sequence ID" value="NZ_VANR01000003.1"/>
</dbReference>
<protein>
    <submittedName>
        <fullName evidence="4">T9SS type A sorting domain-containing protein</fullName>
    </submittedName>
</protein>
<sequence length="590" mass="65206">MKNSFLVLFLSMSSLLLAQTPDWSAKASDYQYSMNIIAFLNVNGNLLTNANDKVGAFSGNQARGEANVVYNASANKYVAYLTVLSNNPGETISFKVFDSTENKIIDIVKTEIFEIDKVIGGVFQSYSIASPQLKNTTTLESFIFKEVTASSININENTIDIVLPQGSQTTSLTPIFQTKDNAKVFYNNVKLSSDTQQIDFTNSVEIKILSEDESELKLITITTSVSQISNPNIVSLSTDLSTLNSNNFIITAGFSNEVNDLKNVDFSIVNGTVKEITKVNNKEYQVDIIAFANGEVQIEIPSNTVIDVNNEGNLASNKLVVNYDKNMPYLKEIRSDNNGFTVVFSEAVNNVSLENFELNGIAKDGFELTSLAQVNATTYQINTTNLNTKKGNINLNIKANNTIVDDANNGLLVQNFNTFYIDNEAPVVAVQNFELDLNGQASASITIDDIEVSASDNIGIKTKELSQTTFTNAEIGENTINYSVTDLVDNVTTKQVTITVVDKSLSVDNFSLEEDLQLFPNPTIQDWLTISTKKNMLEKIIIFDTNGRVVLQKEVNTNSLKLDLQYFSSGFYFVKVQTPKQQIVKRILKN</sequence>
<keyword evidence="1 2" id="KW-0732">Signal</keyword>
<evidence type="ECO:0000256" key="2">
    <source>
        <dbReference type="SAM" id="SignalP"/>
    </source>
</evidence>
<comment type="caution">
    <text evidence="4">The sequence shown here is derived from an EMBL/GenBank/DDBJ whole genome shotgun (WGS) entry which is preliminary data.</text>
</comment>
<feature type="domain" description="Secretion system C-terminal sorting" evidence="3">
    <location>
        <begin position="518"/>
        <end position="587"/>
    </location>
</feature>